<dbReference type="GO" id="GO:0032259">
    <property type="term" value="P:methylation"/>
    <property type="evidence" value="ECO:0007669"/>
    <property type="project" value="UniProtKB-KW"/>
</dbReference>
<evidence type="ECO:0000259" key="1">
    <source>
        <dbReference type="Pfam" id="PF08241"/>
    </source>
</evidence>
<sequence length="262" mass="28456">MGADAEFEELLAEGEAVPTAGWDFSWFEGRATEERPSWGYAGIAAERIADADSVLDIQTGGGEVFAGALAEAGARTGRMPSTVWATEGHTPNLALARERLELFRGEVVQVAEDAALPFAAERFDLALSRHPQSTDWAEVARVLHPGGTFLTQQVAAGSNRELYEFFLGPQPAAENTSRSLENLVAGARAAGLRVVDALHESTKVEFFDVAAVVYFLRKVLWTVPGFTVERYRDRLAAVHARIQATGSFVSHSERALIEARKP</sequence>
<dbReference type="Proteomes" id="UP000198891">
    <property type="component" value="Unassembled WGS sequence"/>
</dbReference>
<dbReference type="Gene3D" id="3.40.50.150">
    <property type="entry name" value="Vaccinia Virus protein VP39"/>
    <property type="match status" value="1"/>
</dbReference>
<name>A0A1H3N1K9_9MICO</name>
<reference evidence="2 3" key="1">
    <citation type="submission" date="2016-10" db="EMBL/GenBank/DDBJ databases">
        <authorList>
            <person name="de Groot N.N."/>
        </authorList>
    </citation>
    <scope>NUCLEOTIDE SEQUENCE [LARGE SCALE GENOMIC DNA]</scope>
    <source>
        <strain evidence="2 3">CGMCC 4.3491</strain>
    </source>
</reference>
<evidence type="ECO:0000313" key="2">
    <source>
        <dbReference type="EMBL" id="SDY82610.1"/>
    </source>
</evidence>
<feature type="domain" description="Methyltransferase type 11" evidence="1">
    <location>
        <begin position="57"/>
        <end position="150"/>
    </location>
</feature>
<dbReference type="InterPro" id="IPR029063">
    <property type="entry name" value="SAM-dependent_MTases_sf"/>
</dbReference>
<keyword evidence="2" id="KW-0830">Ubiquinone</keyword>
<accession>A0A1H3N1K9</accession>
<keyword evidence="3" id="KW-1185">Reference proteome</keyword>
<dbReference type="Pfam" id="PF08241">
    <property type="entry name" value="Methyltransf_11"/>
    <property type="match status" value="1"/>
</dbReference>
<keyword evidence="2" id="KW-0808">Transferase</keyword>
<dbReference type="AlphaFoldDB" id="A0A1H3N1K9"/>
<dbReference type="SUPFAM" id="SSF53335">
    <property type="entry name" value="S-adenosyl-L-methionine-dependent methyltransferases"/>
    <property type="match status" value="1"/>
</dbReference>
<evidence type="ECO:0000313" key="3">
    <source>
        <dbReference type="Proteomes" id="UP000198891"/>
    </source>
</evidence>
<dbReference type="GO" id="GO:0008757">
    <property type="term" value="F:S-adenosylmethionine-dependent methyltransferase activity"/>
    <property type="evidence" value="ECO:0007669"/>
    <property type="project" value="InterPro"/>
</dbReference>
<dbReference type="EMBL" id="FNPZ01000001">
    <property type="protein sequence ID" value="SDY82610.1"/>
    <property type="molecule type" value="Genomic_DNA"/>
</dbReference>
<keyword evidence="2" id="KW-0489">Methyltransferase</keyword>
<dbReference type="CDD" id="cd02440">
    <property type="entry name" value="AdoMet_MTases"/>
    <property type="match status" value="1"/>
</dbReference>
<dbReference type="InterPro" id="IPR013216">
    <property type="entry name" value="Methyltransf_11"/>
</dbReference>
<proteinExistence type="predicted"/>
<dbReference type="PANTHER" id="PTHR43460">
    <property type="entry name" value="METHYLTRANSFERASE"/>
    <property type="match status" value="1"/>
</dbReference>
<organism evidence="2 3">
    <name type="scientific">Herbiconiux ginsengi</name>
    <dbReference type="NCBI Taxonomy" id="381665"/>
    <lineage>
        <taxon>Bacteria</taxon>
        <taxon>Bacillati</taxon>
        <taxon>Actinomycetota</taxon>
        <taxon>Actinomycetes</taxon>
        <taxon>Micrococcales</taxon>
        <taxon>Microbacteriaceae</taxon>
        <taxon>Herbiconiux</taxon>
    </lineage>
</organism>
<dbReference type="STRING" id="381665.SAMN05216554_1648"/>
<dbReference type="PANTHER" id="PTHR43460:SF1">
    <property type="entry name" value="METHYLTRANSFERASE TYPE 11 DOMAIN-CONTAINING PROTEIN"/>
    <property type="match status" value="1"/>
</dbReference>
<dbReference type="OrthoDB" id="9795864at2"/>
<dbReference type="InterPro" id="IPR052939">
    <property type="entry name" value="23S_rRNA_MeTrnsfrase_RlmA"/>
</dbReference>
<protein>
    <submittedName>
        <fullName evidence="2">Ubiquinone/menaquinone biosynthesis C-methylase UbiE</fullName>
    </submittedName>
</protein>
<gene>
    <name evidence="2" type="ORF">SAMN05216554_1648</name>
</gene>
<dbReference type="RefSeq" id="WP_092551205.1">
    <property type="nucleotide sequence ID" value="NZ_FNPZ01000001.1"/>
</dbReference>